<accession>A0A6G1IN80</accession>
<feature type="transmembrane region" description="Helical" evidence="1">
    <location>
        <begin position="12"/>
        <end position="40"/>
    </location>
</feature>
<keyword evidence="1" id="KW-0472">Membrane</keyword>
<dbReference type="Proteomes" id="UP000799291">
    <property type="component" value="Unassembled WGS sequence"/>
</dbReference>
<proteinExistence type="predicted"/>
<evidence type="ECO:0000313" key="3">
    <source>
        <dbReference type="Proteomes" id="UP000799291"/>
    </source>
</evidence>
<dbReference type="AlphaFoldDB" id="A0A6G1IN80"/>
<reference evidence="2" key="1">
    <citation type="journal article" date="2020" name="Stud. Mycol.">
        <title>101 Dothideomycetes genomes: a test case for predicting lifestyles and emergence of pathogens.</title>
        <authorList>
            <person name="Haridas S."/>
            <person name="Albert R."/>
            <person name="Binder M."/>
            <person name="Bloem J."/>
            <person name="Labutti K."/>
            <person name="Salamov A."/>
            <person name="Andreopoulos B."/>
            <person name="Baker S."/>
            <person name="Barry K."/>
            <person name="Bills G."/>
            <person name="Bluhm B."/>
            <person name="Cannon C."/>
            <person name="Castanera R."/>
            <person name="Culley D."/>
            <person name="Daum C."/>
            <person name="Ezra D."/>
            <person name="Gonzalez J."/>
            <person name="Henrissat B."/>
            <person name="Kuo A."/>
            <person name="Liang C."/>
            <person name="Lipzen A."/>
            <person name="Lutzoni F."/>
            <person name="Magnuson J."/>
            <person name="Mondo S."/>
            <person name="Nolan M."/>
            <person name="Ohm R."/>
            <person name="Pangilinan J."/>
            <person name="Park H.-J."/>
            <person name="Ramirez L."/>
            <person name="Alfaro M."/>
            <person name="Sun H."/>
            <person name="Tritt A."/>
            <person name="Yoshinaga Y."/>
            <person name="Zwiers L.-H."/>
            <person name="Turgeon B."/>
            <person name="Goodwin S."/>
            <person name="Spatafora J."/>
            <person name="Crous P."/>
            <person name="Grigoriev I."/>
        </authorList>
    </citation>
    <scope>NUCLEOTIDE SEQUENCE</scope>
    <source>
        <strain evidence="2">CBS 122367</strain>
    </source>
</reference>
<name>A0A6G1IN80_9PLEO</name>
<sequence>MRVGGVYSCNKWVGWWCLLAAAVDTLFLSPLFLSFFLSFFRTTAHSSFNSRVLSVVSSIRSTSMRYKNKTVFRHSWM</sequence>
<evidence type="ECO:0000313" key="2">
    <source>
        <dbReference type="EMBL" id="KAF2679329.1"/>
    </source>
</evidence>
<keyword evidence="3" id="KW-1185">Reference proteome</keyword>
<gene>
    <name evidence="2" type="ORF">K458DRAFT_118143</name>
</gene>
<dbReference type="EMBL" id="MU005604">
    <property type="protein sequence ID" value="KAF2679329.1"/>
    <property type="molecule type" value="Genomic_DNA"/>
</dbReference>
<evidence type="ECO:0000256" key="1">
    <source>
        <dbReference type="SAM" id="Phobius"/>
    </source>
</evidence>
<protein>
    <submittedName>
        <fullName evidence="2">Uncharacterized protein</fullName>
    </submittedName>
</protein>
<organism evidence="2 3">
    <name type="scientific">Lentithecium fluviatile CBS 122367</name>
    <dbReference type="NCBI Taxonomy" id="1168545"/>
    <lineage>
        <taxon>Eukaryota</taxon>
        <taxon>Fungi</taxon>
        <taxon>Dikarya</taxon>
        <taxon>Ascomycota</taxon>
        <taxon>Pezizomycotina</taxon>
        <taxon>Dothideomycetes</taxon>
        <taxon>Pleosporomycetidae</taxon>
        <taxon>Pleosporales</taxon>
        <taxon>Massarineae</taxon>
        <taxon>Lentitheciaceae</taxon>
        <taxon>Lentithecium</taxon>
    </lineage>
</organism>
<keyword evidence="1" id="KW-0812">Transmembrane</keyword>
<keyword evidence="1" id="KW-1133">Transmembrane helix</keyword>